<feature type="compositionally biased region" description="Basic and acidic residues" evidence="1">
    <location>
        <begin position="51"/>
        <end position="75"/>
    </location>
</feature>
<dbReference type="EMBL" id="JAHUTI010004655">
    <property type="protein sequence ID" value="MED6234071.1"/>
    <property type="molecule type" value="Genomic_DNA"/>
</dbReference>
<name>A0ABU7A7J4_9TELE</name>
<reference evidence="2 3" key="1">
    <citation type="submission" date="2021-07" db="EMBL/GenBank/DDBJ databases">
        <authorList>
            <person name="Palmer J.M."/>
        </authorList>
    </citation>
    <scope>NUCLEOTIDE SEQUENCE [LARGE SCALE GENOMIC DNA]</scope>
    <source>
        <strain evidence="2 3">AT_MEX2019</strain>
        <tissue evidence="2">Muscle</tissue>
    </source>
</reference>
<feature type="region of interest" description="Disordered" evidence="1">
    <location>
        <begin position="42"/>
        <end position="75"/>
    </location>
</feature>
<gene>
    <name evidence="2" type="ORF">ATANTOWER_021627</name>
</gene>
<organism evidence="2 3">
    <name type="scientific">Ataeniobius toweri</name>
    <dbReference type="NCBI Taxonomy" id="208326"/>
    <lineage>
        <taxon>Eukaryota</taxon>
        <taxon>Metazoa</taxon>
        <taxon>Chordata</taxon>
        <taxon>Craniata</taxon>
        <taxon>Vertebrata</taxon>
        <taxon>Euteleostomi</taxon>
        <taxon>Actinopterygii</taxon>
        <taxon>Neopterygii</taxon>
        <taxon>Teleostei</taxon>
        <taxon>Neoteleostei</taxon>
        <taxon>Acanthomorphata</taxon>
        <taxon>Ovalentaria</taxon>
        <taxon>Atherinomorphae</taxon>
        <taxon>Cyprinodontiformes</taxon>
        <taxon>Goodeidae</taxon>
        <taxon>Ataeniobius</taxon>
    </lineage>
</organism>
<comment type="caution">
    <text evidence="2">The sequence shown here is derived from an EMBL/GenBank/DDBJ whole genome shotgun (WGS) entry which is preliminary data.</text>
</comment>
<protein>
    <submittedName>
        <fullName evidence="2">Uncharacterized protein</fullName>
    </submittedName>
</protein>
<evidence type="ECO:0000313" key="3">
    <source>
        <dbReference type="Proteomes" id="UP001345963"/>
    </source>
</evidence>
<sequence length="75" mass="8261">MMAPCLLFLHQDPNGCDLLGSHSPNLLLILAELDLKLKPEQISDVSSSPDSEAHLLMEHLNTDDSGVHPYRSKPD</sequence>
<dbReference type="Proteomes" id="UP001345963">
    <property type="component" value="Unassembled WGS sequence"/>
</dbReference>
<accession>A0ABU7A7J4</accession>
<evidence type="ECO:0000313" key="2">
    <source>
        <dbReference type="EMBL" id="MED6234071.1"/>
    </source>
</evidence>
<keyword evidence="3" id="KW-1185">Reference proteome</keyword>
<evidence type="ECO:0000256" key="1">
    <source>
        <dbReference type="SAM" id="MobiDB-lite"/>
    </source>
</evidence>
<proteinExistence type="predicted"/>